<dbReference type="Pfam" id="PF07730">
    <property type="entry name" value="HisKA_3"/>
    <property type="match status" value="1"/>
</dbReference>
<protein>
    <recommendedName>
        <fullName evidence="2">histidine kinase</fullName>
        <ecNumber evidence="2">2.7.13.3</ecNumber>
    </recommendedName>
</protein>
<organism evidence="11 12">
    <name type="scientific">Kineosporia succinea</name>
    <dbReference type="NCBI Taxonomy" id="84632"/>
    <lineage>
        <taxon>Bacteria</taxon>
        <taxon>Bacillati</taxon>
        <taxon>Actinomycetota</taxon>
        <taxon>Actinomycetes</taxon>
        <taxon>Kineosporiales</taxon>
        <taxon>Kineosporiaceae</taxon>
        <taxon>Kineosporia</taxon>
    </lineage>
</organism>
<dbReference type="InterPro" id="IPR050482">
    <property type="entry name" value="Sensor_HK_TwoCompSys"/>
</dbReference>
<dbReference type="EC" id="2.7.13.3" evidence="2"/>
<feature type="transmembrane region" description="Helical" evidence="9">
    <location>
        <begin position="113"/>
        <end position="131"/>
    </location>
</feature>
<feature type="domain" description="Signal transduction histidine kinase subgroup 3 dimerisation and phosphoacceptor" evidence="10">
    <location>
        <begin position="194"/>
        <end position="269"/>
    </location>
</feature>
<keyword evidence="3" id="KW-0597">Phosphoprotein</keyword>
<dbReference type="Proteomes" id="UP001235712">
    <property type="component" value="Unassembled WGS sequence"/>
</dbReference>
<comment type="catalytic activity">
    <reaction evidence="1">
        <text>ATP + protein L-histidine = ADP + protein N-phospho-L-histidine.</text>
        <dbReference type="EC" id="2.7.13.3"/>
    </reaction>
</comment>
<proteinExistence type="predicted"/>
<comment type="caution">
    <text evidence="11">The sequence shown here is derived from an EMBL/GenBank/DDBJ whole genome shotgun (WGS) entry which is preliminary data.</text>
</comment>
<reference evidence="11 12" key="1">
    <citation type="submission" date="2023-07" db="EMBL/GenBank/DDBJ databases">
        <title>Sequencing the genomes of 1000 actinobacteria strains.</title>
        <authorList>
            <person name="Klenk H.-P."/>
        </authorList>
    </citation>
    <scope>NUCLEOTIDE SEQUENCE [LARGE SCALE GENOMIC DNA]</scope>
    <source>
        <strain evidence="11 12">DSM 44388</strain>
    </source>
</reference>
<keyword evidence="7" id="KW-0067">ATP-binding</keyword>
<dbReference type="GO" id="GO:0016301">
    <property type="term" value="F:kinase activity"/>
    <property type="evidence" value="ECO:0007669"/>
    <property type="project" value="UniProtKB-KW"/>
</dbReference>
<dbReference type="Gene3D" id="1.20.5.1930">
    <property type="match status" value="1"/>
</dbReference>
<gene>
    <name evidence="11" type="ORF">J2S57_000727</name>
</gene>
<evidence type="ECO:0000256" key="9">
    <source>
        <dbReference type="SAM" id="Phobius"/>
    </source>
</evidence>
<dbReference type="PANTHER" id="PTHR24421:SF10">
    <property type="entry name" value="NITRATE_NITRITE SENSOR PROTEIN NARQ"/>
    <property type="match status" value="1"/>
</dbReference>
<keyword evidence="6 11" id="KW-0418">Kinase</keyword>
<dbReference type="Gene3D" id="3.30.565.10">
    <property type="entry name" value="Histidine kinase-like ATPase, C-terminal domain"/>
    <property type="match status" value="1"/>
</dbReference>
<dbReference type="InterPro" id="IPR011712">
    <property type="entry name" value="Sig_transdc_His_kin_sub3_dim/P"/>
</dbReference>
<feature type="transmembrane region" description="Helical" evidence="9">
    <location>
        <begin position="51"/>
        <end position="73"/>
    </location>
</feature>
<evidence type="ECO:0000256" key="3">
    <source>
        <dbReference type="ARBA" id="ARBA00022553"/>
    </source>
</evidence>
<keyword evidence="4" id="KW-0808">Transferase</keyword>
<evidence type="ECO:0000256" key="1">
    <source>
        <dbReference type="ARBA" id="ARBA00000085"/>
    </source>
</evidence>
<sequence>MGLLREKVATTTRVVRKVGWIRVASETTLTLLCAFTELVLCAAYALEDGSLATLAVYALAGALVTLVIVPLRWLRPMTALGLGAALSMIHFGTGFTLIALAAGAGYRARRTRAVLGGFGFVLVTMTIGAIARTDQGLLFGILIGAMLFCLTAVAPAAVAAMVAQRRLLVMTMSRRNEELHRERELVADQAQTRERIRIAAELHDSLGHRLTLMSLYTGGLAQSMVPAGATTTSTVTTTPQVTEALTLLRDTSAQAMGELRQILRILHQDGQSSSRTLSEVDETVAAARGTGTLIELERLGDVRPLGLLAEHAGFRVVQEGLTNALKYAGGAPVRVEIRYEDDALFVEVRNRPGRFSNGPSTGKGLHGLRERVRLAGGVLSHGVLDDGGFRLGAMLPYESEVPETRSPAGGFPRELRSSSRRQRLGLIAVIGAVSMALVTGVGAYLTAGSPDPVPQNVFNSFRPGDDEVRARELLPVTSLESRTADDGSFCETYLADLYVQPENGGEVRYEVCFKDGAVSGKRVLQPRGASSE</sequence>
<evidence type="ECO:0000256" key="2">
    <source>
        <dbReference type="ARBA" id="ARBA00012438"/>
    </source>
</evidence>
<keyword evidence="5" id="KW-0547">Nucleotide-binding</keyword>
<keyword evidence="9" id="KW-0812">Transmembrane</keyword>
<feature type="transmembrane region" description="Helical" evidence="9">
    <location>
        <begin position="424"/>
        <end position="445"/>
    </location>
</feature>
<evidence type="ECO:0000256" key="8">
    <source>
        <dbReference type="ARBA" id="ARBA00023012"/>
    </source>
</evidence>
<feature type="transmembrane region" description="Helical" evidence="9">
    <location>
        <begin position="79"/>
        <end position="101"/>
    </location>
</feature>
<dbReference type="InterPro" id="IPR036890">
    <property type="entry name" value="HATPase_C_sf"/>
</dbReference>
<accession>A0ABT9NX29</accession>
<keyword evidence="12" id="KW-1185">Reference proteome</keyword>
<evidence type="ECO:0000259" key="10">
    <source>
        <dbReference type="Pfam" id="PF07730"/>
    </source>
</evidence>
<evidence type="ECO:0000313" key="11">
    <source>
        <dbReference type="EMBL" id="MDP9824978.1"/>
    </source>
</evidence>
<evidence type="ECO:0000256" key="7">
    <source>
        <dbReference type="ARBA" id="ARBA00022840"/>
    </source>
</evidence>
<dbReference type="EMBL" id="JAUSQZ010000001">
    <property type="protein sequence ID" value="MDP9824978.1"/>
    <property type="molecule type" value="Genomic_DNA"/>
</dbReference>
<keyword evidence="9" id="KW-0472">Membrane</keyword>
<feature type="transmembrane region" description="Helical" evidence="9">
    <location>
        <begin position="137"/>
        <end position="163"/>
    </location>
</feature>
<keyword evidence="9" id="KW-1133">Transmembrane helix</keyword>
<name>A0ABT9NX29_9ACTN</name>
<evidence type="ECO:0000313" key="12">
    <source>
        <dbReference type="Proteomes" id="UP001235712"/>
    </source>
</evidence>
<dbReference type="PANTHER" id="PTHR24421">
    <property type="entry name" value="NITRATE/NITRITE SENSOR PROTEIN NARX-RELATED"/>
    <property type="match status" value="1"/>
</dbReference>
<dbReference type="SUPFAM" id="SSF55874">
    <property type="entry name" value="ATPase domain of HSP90 chaperone/DNA topoisomerase II/histidine kinase"/>
    <property type="match status" value="1"/>
</dbReference>
<evidence type="ECO:0000256" key="4">
    <source>
        <dbReference type="ARBA" id="ARBA00022679"/>
    </source>
</evidence>
<dbReference type="CDD" id="cd16917">
    <property type="entry name" value="HATPase_UhpB-NarQ-NarX-like"/>
    <property type="match status" value="1"/>
</dbReference>
<dbReference type="RefSeq" id="WP_307238281.1">
    <property type="nucleotide sequence ID" value="NZ_JAUSQZ010000001.1"/>
</dbReference>
<evidence type="ECO:0000256" key="6">
    <source>
        <dbReference type="ARBA" id="ARBA00022777"/>
    </source>
</evidence>
<keyword evidence="8" id="KW-0902">Two-component regulatory system</keyword>
<evidence type="ECO:0000256" key="5">
    <source>
        <dbReference type="ARBA" id="ARBA00022741"/>
    </source>
</evidence>